<evidence type="ECO:0000313" key="11">
    <source>
        <dbReference type="EMBL" id="CAB3977568.1"/>
    </source>
</evidence>
<evidence type="ECO:0000256" key="1">
    <source>
        <dbReference type="ARBA" id="ARBA00004167"/>
    </source>
</evidence>
<dbReference type="Proteomes" id="UP001152795">
    <property type="component" value="Unassembled WGS sequence"/>
</dbReference>
<gene>
    <name evidence="11" type="ORF">PACLA_8A055790</name>
</gene>
<comment type="subcellular location">
    <subcellularLocation>
        <location evidence="1">Membrane</location>
        <topology evidence="1">Single-pass membrane protein</topology>
    </subcellularLocation>
</comment>
<sequence length="417" mass="45085">MVQVLAHAVEDNKVGIILVSCAMCSSIQCDLAQEYQLVQNKTSREILKCSKCRPCKPGSEPEPPCGSVVGVTDLIGICNPCKDGFYSANEDMLQCQRCQSATCFTHQIVVEICKKDEPDTSRCTSCQKGYVMNSNATACVVDKQQTTTGLSTVTTKGPTLSNKTDGETGLSVAKTGLSVAEIILIVICSLLIVTLPFVGLCCHLKHRNTSHTQRGKDEENSSANISTITLSNGTKDKGNETIIPLQEEDQRNGLSTSDGPHVTEPTAKFVNSSQPTINAGNEVSDTPLNNIVANNGLAISPEPLIPQSASAAVVPNYLHNNPHLTVFDDLSLQIYDEICGTFDGGAPLKDWRALAGWLDLTVKDVKGIEIRENNYKTSQVIQRWAVATENTVAKFVKILEEHGMTCLADKINNCIRI</sequence>
<dbReference type="SUPFAM" id="SSF47986">
    <property type="entry name" value="DEATH domain"/>
    <property type="match status" value="1"/>
</dbReference>
<dbReference type="CDD" id="cd01670">
    <property type="entry name" value="Death"/>
    <property type="match status" value="1"/>
</dbReference>
<keyword evidence="2 10" id="KW-0812">Transmembrane</keyword>
<keyword evidence="5 10" id="KW-0472">Membrane</keyword>
<name>A0A6S7FEU5_PARCT</name>
<evidence type="ECO:0000256" key="3">
    <source>
        <dbReference type="ARBA" id="ARBA00022737"/>
    </source>
</evidence>
<feature type="region of interest" description="Disordered" evidence="9">
    <location>
        <begin position="209"/>
        <end position="239"/>
    </location>
</feature>
<dbReference type="Pfam" id="PF00531">
    <property type="entry name" value="Death"/>
    <property type="match status" value="1"/>
</dbReference>
<evidence type="ECO:0000256" key="7">
    <source>
        <dbReference type="ARBA" id="ARBA00023170"/>
    </source>
</evidence>
<dbReference type="InterPro" id="IPR000488">
    <property type="entry name" value="Death_dom"/>
</dbReference>
<dbReference type="GO" id="GO:0046330">
    <property type="term" value="P:positive regulation of JNK cascade"/>
    <property type="evidence" value="ECO:0007669"/>
    <property type="project" value="InterPro"/>
</dbReference>
<dbReference type="GO" id="GO:0007165">
    <property type="term" value="P:signal transduction"/>
    <property type="evidence" value="ECO:0007669"/>
    <property type="project" value="InterPro"/>
</dbReference>
<dbReference type="GO" id="GO:0043123">
    <property type="term" value="P:positive regulation of canonical NF-kappaB signal transduction"/>
    <property type="evidence" value="ECO:0007669"/>
    <property type="project" value="InterPro"/>
</dbReference>
<keyword evidence="8" id="KW-0325">Glycoprotein</keyword>
<evidence type="ECO:0000256" key="8">
    <source>
        <dbReference type="ARBA" id="ARBA00023180"/>
    </source>
</evidence>
<feature type="compositionally biased region" description="Polar residues" evidence="9">
    <location>
        <begin position="221"/>
        <end position="233"/>
    </location>
</feature>
<evidence type="ECO:0000256" key="2">
    <source>
        <dbReference type="ARBA" id="ARBA00022692"/>
    </source>
</evidence>
<organism evidence="11 12">
    <name type="scientific">Paramuricea clavata</name>
    <name type="common">Red gorgonian</name>
    <name type="synonym">Violescent sea-whip</name>
    <dbReference type="NCBI Taxonomy" id="317549"/>
    <lineage>
        <taxon>Eukaryota</taxon>
        <taxon>Metazoa</taxon>
        <taxon>Cnidaria</taxon>
        <taxon>Anthozoa</taxon>
        <taxon>Octocorallia</taxon>
        <taxon>Malacalcyonacea</taxon>
        <taxon>Plexauridae</taxon>
        <taxon>Paramuricea</taxon>
    </lineage>
</organism>
<evidence type="ECO:0000256" key="4">
    <source>
        <dbReference type="ARBA" id="ARBA00022989"/>
    </source>
</evidence>
<evidence type="ECO:0000256" key="10">
    <source>
        <dbReference type="SAM" id="Phobius"/>
    </source>
</evidence>
<reference evidence="11" key="1">
    <citation type="submission" date="2020-04" db="EMBL/GenBank/DDBJ databases">
        <authorList>
            <person name="Alioto T."/>
            <person name="Alioto T."/>
            <person name="Gomez Garrido J."/>
        </authorList>
    </citation>
    <scope>NUCLEOTIDE SEQUENCE</scope>
    <source>
        <strain evidence="11">A484AB</strain>
    </source>
</reference>
<keyword evidence="4 10" id="KW-1133">Transmembrane helix</keyword>
<keyword evidence="6" id="KW-1015">Disulfide bond</keyword>
<evidence type="ECO:0000313" key="12">
    <source>
        <dbReference type="Proteomes" id="UP001152795"/>
    </source>
</evidence>
<dbReference type="InterPro" id="IPR047526">
    <property type="entry name" value="TNR19/27/EDAR"/>
</dbReference>
<dbReference type="GO" id="GO:0016020">
    <property type="term" value="C:membrane"/>
    <property type="evidence" value="ECO:0007669"/>
    <property type="project" value="UniProtKB-SubCell"/>
</dbReference>
<feature type="transmembrane region" description="Helical" evidence="10">
    <location>
        <begin position="182"/>
        <end position="204"/>
    </location>
</feature>
<keyword evidence="3" id="KW-0677">Repeat</keyword>
<proteinExistence type="predicted"/>
<dbReference type="Gene3D" id="1.10.533.10">
    <property type="entry name" value="Death Domain, Fas"/>
    <property type="match status" value="1"/>
</dbReference>
<comment type="caution">
    <text evidence="11">The sequence shown here is derived from an EMBL/GenBank/DDBJ whole genome shotgun (WGS) entry which is preliminary data.</text>
</comment>
<dbReference type="PANTHER" id="PTHR12120:SF10">
    <property type="entry name" value="TNFR-CYS DOMAIN-CONTAINING PROTEIN"/>
    <property type="match status" value="1"/>
</dbReference>
<protein>
    <submittedName>
        <fullName evidence="11">Membrane glyco</fullName>
    </submittedName>
</protein>
<dbReference type="InterPro" id="IPR011029">
    <property type="entry name" value="DEATH-like_dom_sf"/>
</dbReference>
<keyword evidence="7" id="KW-0675">Receptor</keyword>
<keyword evidence="12" id="KW-1185">Reference proteome</keyword>
<dbReference type="Gene3D" id="2.10.50.10">
    <property type="entry name" value="Tumor Necrosis Factor Receptor, subunit A, domain 2"/>
    <property type="match status" value="1"/>
</dbReference>
<dbReference type="PROSITE" id="PS50017">
    <property type="entry name" value="DEATH_DOMAIN"/>
    <property type="match status" value="1"/>
</dbReference>
<evidence type="ECO:0000256" key="5">
    <source>
        <dbReference type="ARBA" id="ARBA00023136"/>
    </source>
</evidence>
<evidence type="ECO:0000256" key="9">
    <source>
        <dbReference type="SAM" id="MobiDB-lite"/>
    </source>
</evidence>
<accession>A0A6S7FEU5</accession>
<dbReference type="GO" id="GO:0038023">
    <property type="term" value="F:signaling receptor activity"/>
    <property type="evidence" value="ECO:0007669"/>
    <property type="project" value="InterPro"/>
</dbReference>
<dbReference type="AlphaFoldDB" id="A0A6S7FEU5"/>
<dbReference type="EMBL" id="CACRXK020000055">
    <property type="protein sequence ID" value="CAB3977568.1"/>
    <property type="molecule type" value="Genomic_DNA"/>
</dbReference>
<evidence type="ECO:0000256" key="6">
    <source>
        <dbReference type="ARBA" id="ARBA00023157"/>
    </source>
</evidence>
<dbReference type="PANTHER" id="PTHR12120">
    <property type="entry name" value="TNFR-CYS DOMAIN-CONTAINING PROTEIN"/>
    <property type="match status" value="1"/>
</dbReference>